<dbReference type="InterPro" id="IPR004165">
    <property type="entry name" value="CoA_trans_fam_I"/>
</dbReference>
<evidence type="ECO:0000313" key="3">
    <source>
        <dbReference type="Proteomes" id="UP001321047"/>
    </source>
</evidence>
<sequence>MTLQNTGTDHRDGTDDEPNGREKITDLETAIADYVHDGSSVAFGGMGGRDPEAAAREIVRQKKTGLTVLDDARTTLLDIMVGAGCVDEYVGSWVGTSLISQGHNIRNAVENEIPHHLQMRDVSNFGSSLMFLAGAMDVPFVPTRSMLGTDIPEHNDALEIIDDPFGSGDKLTLVPAERPDVAIIHVQRCDPLGNAQIHGNVVNDHLKARAAEHTIITCEEIVSTDEIRKTPELTRIPFYTVDAVAEVPFGSHPWHCYGRYYADLPFYREYGLRSQNREDFLEWLEEWIIPHEDYLEKIGADRLETLERMEHEINAPAEVRS</sequence>
<dbReference type="SMART" id="SM00882">
    <property type="entry name" value="CoA_trans"/>
    <property type="match status" value="1"/>
</dbReference>
<protein>
    <submittedName>
        <fullName evidence="2">CoA transferase subunit A</fullName>
    </submittedName>
</protein>
<proteinExistence type="predicted"/>
<dbReference type="Proteomes" id="UP001321047">
    <property type="component" value="Unassembled WGS sequence"/>
</dbReference>
<dbReference type="AlphaFoldDB" id="A0AAP3E7T2"/>
<evidence type="ECO:0000256" key="1">
    <source>
        <dbReference type="SAM" id="MobiDB-lite"/>
    </source>
</evidence>
<accession>A0AAP3E7T2</accession>
<keyword evidence="3" id="KW-1185">Reference proteome</keyword>
<dbReference type="Pfam" id="PF01144">
    <property type="entry name" value="CoA_trans"/>
    <property type="match status" value="1"/>
</dbReference>
<feature type="region of interest" description="Disordered" evidence="1">
    <location>
        <begin position="1"/>
        <end position="21"/>
    </location>
</feature>
<dbReference type="EMBL" id="JAOPJZ010000033">
    <property type="protein sequence ID" value="MCU4754228.1"/>
    <property type="molecule type" value="Genomic_DNA"/>
</dbReference>
<reference evidence="2 3" key="1">
    <citation type="submission" date="2022-09" db="EMBL/GenBank/DDBJ databases">
        <title>Enrichment on poylsaccharides allowed isolation of novel metabolic and taxonomic groups of Haloarchaea.</title>
        <authorList>
            <person name="Sorokin D.Y."/>
            <person name="Elcheninov A.G."/>
            <person name="Khizhniak T.V."/>
            <person name="Kolganova T.V."/>
            <person name="Kublanov I.V."/>
        </authorList>
    </citation>
    <scope>NUCLEOTIDE SEQUENCE [LARGE SCALE GENOMIC DNA]</scope>
    <source>
        <strain evidence="2 3">AArc-curdl1</strain>
    </source>
</reference>
<dbReference type="RefSeq" id="WP_342810529.1">
    <property type="nucleotide sequence ID" value="NZ_JAOPJZ010000033.1"/>
</dbReference>
<dbReference type="SUPFAM" id="SSF100950">
    <property type="entry name" value="NagB/RpiA/CoA transferase-like"/>
    <property type="match status" value="1"/>
</dbReference>
<gene>
    <name evidence="2" type="ORF">OB919_19960</name>
</gene>
<dbReference type="InterPro" id="IPR037171">
    <property type="entry name" value="NagB/RpiA_transferase-like"/>
</dbReference>
<comment type="caution">
    <text evidence="2">The sequence shown here is derived from an EMBL/GenBank/DDBJ whole genome shotgun (WGS) entry which is preliminary data.</text>
</comment>
<dbReference type="GO" id="GO:0008410">
    <property type="term" value="F:CoA-transferase activity"/>
    <property type="evidence" value="ECO:0007669"/>
    <property type="project" value="InterPro"/>
</dbReference>
<dbReference type="Gene3D" id="3.30.30.40">
    <property type="match status" value="1"/>
</dbReference>
<evidence type="ECO:0000313" key="2">
    <source>
        <dbReference type="EMBL" id="MCU4754228.1"/>
    </source>
</evidence>
<keyword evidence="2" id="KW-0808">Transferase</keyword>
<feature type="compositionally biased region" description="Basic and acidic residues" evidence="1">
    <location>
        <begin position="8"/>
        <end position="21"/>
    </location>
</feature>
<name>A0AAP3E7T2_9EURY</name>
<organism evidence="2 3">
    <name type="scientific">Natronosalvus hydrolyticus</name>
    <dbReference type="NCBI Taxonomy" id="2979988"/>
    <lineage>
        <taxon>Archaea</taxon>
        <taxon>Methanobacteriati</taxon>
        <taxon>Methanobacteriota</taxon>
        <taxon>Stenosarchaea group</taxon>
        <taxon>Halobacteria</taxon>
        <taxon>Halobacteriales</taxon>
        <taxon>Natrialbaceae</taxon>
        <taxon>Natronosalvus</taxon>
    </lineage>
</organism>
<dbReference type="Gene3D" id="3.40.1080.10">
    <property type="entry name" value="Glutaconate Coenzyme A-transferase"/>
    <property type="match status" value="1"/>
</dbReference>